<keyword evidence="1" id="KW-0732">Signal</keyword>
<evidence type="ECO:0000256" key="1">
    <source>
        <dbReference type="SAM" id="SignalP"/>
    </source>
</evidence>
<reference evidence="3 4" key="1">
    <citation type="submission" date="2018-04" db="EMBL/GenBank/DDBJ databases">
        <title>Methylobacterium sp. PR1016A genome.</title>
        <authorList>
            <person name="Park W."/>
        </authorList>
    </citation>
    <scope>NUCLEOTIDE SEQUENCE [LARGE SCALE GENOMIC DNA]</scope>
    <source>
        <strain evidence="3 4">PR1016A</strain>
    </source>
</reference>
<name>A0A2R4WML4_9HYPH</name>
<protein>
    <recommendedName>
        <fullName evidence="2">Lipocalin-like domain-containing protein</fullName>
    </recommendedName>
</protein>
<sequence length="174" mass="19275">MGGRTMNNVRNGLVAITAAGSMIVAVEARAAEPADFHGTWKLRSVSAWVDGREVNPAAYGQHPTGFIHYLPGGRMAAVISYDGRRPMRGDRLKAAESEKAEAYASFLAYAGTFRVEGDKVIHHVEASAYQNDVGSEQVRFFRRDGDTLHLESVPLMRDGKPQVYKLIWDRLPDR</sequence>
<dbReference type="EMBL" id="CP028843">
    <property type="protein sequence ID" value="AWB22745.1"/>
    <property type="molecule type" value="Genomic_DNA"/>
</dbReference>
<evidence type="ECO:0000313" key="4">
    <source>
        <dbReference type="Proteomes" id="UP000244755"/>
    </source>
</evidence>
<feature type="chain" id="PRO_5015313744" description="Lipocalin-like domain-containing protein" evidence="1">
    <location>
        <begin position="31"/>
        <end position="174"/>
    </location>
</feature>
<evidence type="ECO:0000259" key="2">
    <source>
        <dbReference type="Pfam" id="PF13924"/>
    </source>
</evidence>
<evidence type="ECO:0000313" key="3">
    <source>
        <dbReference type="EMBL" id="AWB22745.1"/>
    </source>
</evidence>
<proteinExistence type="predicted"/>
<feature type="domain" description="Lipocalin-like" evidence="2">
    <location>
        <begin position="37"/>
        <end position="170"/>
    </location>
</feature>
<dbReference type="KEGG" id="mee:DA075_19065"/>
<accession>A0A2R4WML4</accession>
<dbReference type="Proteomes" id="UP000244755">
    <property type="component" value="Chromosome 1"/>
</dbReference>
<dbReference type="Pfam" id="PF13924">
    <property type="entry name" value="Lipocalin_5"/>
    <property type="match status" value="1"/>
</dbReference>
<dbReference type="AlphaFoldDB" id="A0A2R4WML4"/>
<gene>
    <name evidence="3" type="ORF">DA075_19065</name>
</gene>
<keyword evidence="4" id="KW-1185">Reference proteome</keyword>
<feature type="signal peptide" evidence="1">
    <location>
        <begin position="1"/>
        <end position="30"/>
    </location>
</feature>
<organism evidence="3 4">
    <name type="scientific">Methylobacterium currus</name>
    <dbReference type="NCBI Taxonomy" id="2051553"/>
    <lineage>
        <taxon>Bacteria</taxon>
        <taxon>Pseudomonadati</taxon>
        <taxon>Pseudomonadota</taxon>
        <taxon>Alphaproteobacteria</taxon>
        <taxon>Hyphomicrobiales</taxon>
        <taxon>Methylobacteriaceae</taxon>
        <taxon>Methylobacterium</taxon>
    </lineage>
</organism>
<dbReference type="InterPro" id="IPR024311">
    <property type="entry name" value="Lipocalin-like"/>
</dbReference>
<dbReference type="OrthoDB" id="8370150at2"/>